<dbReference type="Gene3D" id="3.55.40.20">
    <property type="entry name" value="Iron/manganese superoxide dismutase, C-terminal domain"/>
    <property type="match status" value="1"/>
</dbReference>
<dbReference type="EMBL" id="OVEO01000003">
    <property type="protein sequence ID" value="SPQ94563.1"/>
    <property type="molecule type" value="Genomic_DNA"/>
</dbReference>
<comment type="cofactor">
    <cofactor evidence="1">
        <name>Mn(2+)</name>
        <dbReference type="ChEBI" id="CHEBI:29035"/>
    </cofactor>
</comment>
<evidence type="ECO:0000256" key="6">
    <source>
        <dbReference type="ARBA" id="ARBA00022723"/>
    </source>
</evidence>
<dbReference type="InterPro" id="IPR019833">
    <property type="entry name" value="Mn/Fe_SOD_BS"/>
</dbReference>
<dbReference type="InterPro" id="IPR001189">
    <property type="entry name" value="Mn/Fe_SOD"/>
</dbReference>
<evidence type="ECO:0000256" key="5">
    <source>
        <dbReference type="ARBA" id="ARBA00014767"/>
    </source>
</evidence>
<dbReference type="GO" id="GO:0030145">
    <property type="term" value="F:manganese ion binding"/>
    <property type="evidence" value="ECO:0007669"/>
    <property type="project" value="TreeGrafter"/>
</dbReference>
<dbReference type="GO" id="GO:0004784">
    <property type="term" value="F:superoxide dismutase activity"/>
    <property type="evidence" value="ECO:0007669"/>
    <property type="project" value="UniProtKB-EC"/>
</dbReference>
<evidence type="ECO:0000259" key="11">
    <source>
        <dbReference type="Pfam" id="PF00081"/>
    </source>
</evidence>
<sequence>MTEREASLEQQTAVTLPLLGRRLCTTSRSRVPVCVCVCACRLCCPGRTMDVGGALLAHRSWGARLSRWGTPHPACAFCSTFAADCAVGGAAAVPSPSPSTPRFGRSSNMFRVVRRAGLQLQQQRASLYTLPKLPYAYDALEPVISKEIMELHHMKHHQTYVTNLNKLLEGADNDDLPASIAKQAGVKFNGGGHINHSVFWTNLAPPKKGGGQVPTSGPLVDRIKDTFGDVKAFQEKFNAQTAAIQGSGWGWLAYSPQTRALSIVTTPNQDPVASLGLIPLLGVDVWEHAYYLQYKNVRPDYLKAIWGVVNWDNVEERFSDAESKP</sequence>
<dbReference type="InterPro" id="IPR019831">
    <property type="entry name" value="Mn/Fe_SOD_N"/>
</dbReference>
<dbReference type="PROSITE" id="PS00088">
    <property type="entry name" value="SOD_MN"/>
    <property type="match status" value="1"/>
</dbReference>
<dbReference type="Proteomes" id="UP000290189">
    <property type="component" value="Unassembled WGS sequence"/>
</dbReference>
<dbReference type="AlphaFoldDB" id="A0A3P3Y322"/>
<evidence type="ECO:0000259" key="12">
    <source>
        <dbReference type="Pfam" id="PF02777"/>
    </source>
</evidence>
<evidence type="ECO:0000256" key="7">
    <source>
        <dbReference type="ARBA" id="ARBA00023002"/>
    </source>
</evidence>
<dbReference type="FunFam" id="1.10.287.990:FF:000001">
    <property type="entry name" value="Superoxide dismutase"/>
    <property type="match status" value="1"/>
</dbReference>
<geneLocation type="mitochondrion" evidence="13"/>
<protein>
    <recommendedName>
        <fullName evidence="5">Superoxide dismutase [Fe]</fullName>
        <ecNumber evidence="4">1.15.1.1</ecNumber>
    </recommendedName>
</protein>
<feature type="domain" description="Manganese/iron superoxide dismutase N-terminal" evidence="11">
    <location>
        <begin position="128"/>
        <end position="204"/>
    </location>
</feature>
<dbReference type="SUPFAM" id="SSF46609">
    <property type="entry name" value="Fe,Mn superoxide dismutase (SOD), N-terminal domain"/>
    <property type="match status" value="1"/>
</dbReference>
<gene>
    <name evidence="13" type="ORF">PLBR_LOCUS1778</name>
</gene>
<keyword evidence="9" id="KW-0464">Manganese</keyword>
<evidence type="ECO:0000256" key="1">
    <source>
        <dbReference type="ARBA" id="ARBA00001936"/>
    </source>
</evidence>
<organism evidence="13 14">
    <name type="scientific">Plasmodiophora brassicae</name>
    <name type="common">Clubroot disease agent</name>
    <dbReference type="NCBI Taxonomy" id="37360"/>
    <lineage>
        <taxon>Eukaryota</taxon>
        <taxon>Sar</taxon>
        <taxon>Rhizaria</taxon>
        <taxon>Endomyxa</taxon>
        <taxon>Phytomyxea</taxon>
        <taxon>Plasmodiophorida</taxon>
        <taxon>Plasmodiophoridae</taxon>
        <taxon>Plasmodiophora</taxon>
    </lineage>
</organism>
<feature type="domain" description="Manganese/iron superoxide dismutase C-terminal" evidence="12">
    <location>
        <begin position="216"/>
        <end position="317"/>
    </location>
</feature>
<keyword evidence="7" id="KW-0560">Oxidoreductase</keyword>
<proteinExistence type="inferred from homology"/>
<dbReference type="PRINTS" id="PR01703">
    <property type="entry name" value="MNSODISMTASE"/>
</dbReference>
<comment type="similarity">
    <text evidence="3">Belongs to the iron/manganese superoxide dismutase family.</text>
</comment>
<evidence type="ECO:0000256" key="9">
    <source>
        <dbReference type="ARBA" id="ARBA00023211"/>
    </source>
</evidence>
<evidence type="ECO:0000256" key="8">
    <source>
        <dbReference type="ARBA" id="ARBA00023004"/>
    </source>
</evidence>
<dbReference type="InterPro" id="IPR036324">
    <property type="entry name" value="Mn/Fe_SOD_N_sf"/>
</dbReference>
<dbReference type="FunFam" id="3.55.40.20:FF:000002">
    <property type="entry name" value="Superoxide dismutase"/>
    <property type="match status" value="1"/>
</dbReference>
<accession>A0A3P3Y322</accession>
<dbReference type="InterPro" id="IPR019832">
    <property type="entry name" value="Mn/Fe_SOD_C"/>
</dbReference>
<evidence type="ECO:0000256" key="10">
    <source>
        <dbReference type="ARBA" id="ARBA00049204"/>
    </source>
</evidence>
<dbReference type="InterPro" id="IPR036314">
    <property type="entry name" value="SOD_C_sf"/>
</dbReference>
<dbReference type="PANTHER" id="PTHR11404:SF6">
    <property type="entry name" value="SUPEROXIDE DISMUTASE [MN], MITOCHONDRIAL"/>
    <property type="match status" value="1"/>
</dbReference>
<evidence type="ECO:0000313" key="13">
    <source>
        <dbReference type="EMBL" id="SPQ94563.1"/>
    </source>
</evidence>
<comment type="catalytic activity">
    <reaction evidence="10">
        <text>2 superoxide + 2 H(+) = H2O2 + O2</text>
        <dbReference type="Rhea" id="RHEA:20696"/>
        <dbReference type="ChEBI" id="CHEBI:15378"/>
        <dbReference type="ChEBI" id="CHEBI:15379"/>
        <dbReference type="ChEBI" id="CHEBI:16240"/>
        <dbReference type="ChEBI" id="CHEBI:18421"/>
        <dbReference type="EC" id="1.15.1.1"/>
    </reaction>
</comment>
<dbReference type="EC" id="1.15.1.1" evidence="4"/>
<comment type="cofactor">
    <cofactor evidence="2">
        <name>Fe cation</name>
        <dbReference type="ChEBI" id="CHEBI:24875"/>
    </cofactor>
</comment>
<evidence type="ECO:0000313" key="14">
    <source>
        <dbReference type="Proteomes" id="UP000290189"/>
    </source>
</evidence>
<reference evidence="13 14" key="1">
    <citation type="submission" date="2018-03" db="EMBL/GenBank/DDBJ databases">
        <authorList>
            <person name="Fogelqvist J."/>
        </authorList>
    </citation>
    <scope>NUCLEOTIDE SEQUENCE [LARGE SCALE GENOMIC DNA]</scope>
</reference>
<dbReference type="PANTHER" id="PTHR11404">
    <property type="entry name" value="SUPEROXIDE DISMUTASE 2"/>
    <property type="match status" value="1"/>
</dbReference>
<evidence type="ECO:0000256" key="3">
    <source>
        <dbReference type="ARBA" id="ARBA00008714"/>
    </source>
</evidence>
<dbReference type="InterPro" id="IPR050265">
    <property type="entry name" value="Fe/Mn_Superoxide_Dismutase"/>
</dbReference>
<keyword evidence="13" id="KW-0496">Mitochondrion</keyword>
<dbReference type="Pfam" id="PF02777">
    <property type="entry name" value="Sod_Fe_C"/>
    <property type="match status" value="1"/>
</dbReference>
<name>A0A3P3Y322_PLABS</name>
<keyword evidence="8" id="KW-0408">Iron</keyword>
<dbReference type="GO" id="GO:0005739">
    <property type="term" value="C:mitochondrion"/>
    <property type="evidence" value="ECO:0007669"/>
    <property type="project" value="TreeGrafter"/>
</dbReference>
<dbReference type="Pfam" id="PF00081">
    <property type="entry name" value="Sod_Fe_N"/>
    <property type="match status" value="1"/>
</dbReference>
<evidence type="ECO:0000256" key="4">
    <source>
        <dbReference type="ARBA" id="ARBA00012682"/>
    </source>
</evidence>
<dbReference type="SUPFAM" id="SSF54719">
    <property type="entry name" value="Fe,Mn superoxide dismutase (SOD), C-terminal domain"/>
    <property type="match status" value="1"/>
</dbReference>
<evidence type="ECO:0000256" key="2">
    <source>
        <dbReference type="ARBA" id="ARBA00001962"/>
    </source>
</evidence>
<keyword evidence="6" id="KW-0479">Metal-binding</keyword>
<dbReference type="Gene3D" id="1.10.287.990">
    <property type="entry name" value="Fe,Mn superoxide dismutase (SOD) domain"/>
    <property type="match status" value="1"/>
</dbReference>